<dbReference type="PROSITE" id="PS51155">
    <property type="entry name" value="CHIT_BIND_RR_2"/>
    <property type="match status" value="1"/>
</dbReference>
<evidence type="ECO:0000313" key="3">
    <source>
        <dbReference type="EMBL" id="SSX05140.1"/>
    </source>
</evidence>
<dbReference type="EMBL" id="UFQT01000584">
    <property type="protein sequence ID" value="SSX25501.1"/>
    <property type="molecule type" value="Genomic_DNA"/>
</dbReference>
<evidence type="ECO:0000256" key="1">
    <source>
        <dbReference type="PROSITE-ProRule" id="PRU00497"/>
    </source>
</evidence>
<gene>
    <name evidence="4" type="primary">CSON012403</name>
</gene>
<feature type="chain" id="PRO_5036062316" evidence="2">
    <location>
        <begin position="20"/>
        <end position="222"/>
    </location>
</feature>
<evidence type="ECO:0000313" key="4">
    <source>
        <dbReference type="EMBL" id="SSX25501.1"/>
    </source>
</evidence>
<feature type="signal peptide" evidence="2">
    <location>
        <begin position="1"/>
        <end position="19"/>
    </location>
</feature>
<sequence length="222" mass="23826">MKGFLSCMLIACCLVAGNASQLISSPLLLNSPYALSYPYLSAPLITPYAVPSLVPLKYEDTKLAEKAETKSNNDEKEKLEKPQVVSVLPYPLAVATAAVPRVLVVSPTAPLTVPGVQSQFHAQDELGQYRYGYNSPLVAKEETKTFDGITRGSYSYIDANGEYQTAAYVSDALGFRIAATNIPKQVEPAYIDDAPDVAEAKAKLFALQAEASQKAAESPATE</sequence>
<dbReference type="GO" id="GO:0062129">
    <property type="term" value="C:chitin-based extracellular matrix"/>
    <property type="evidence" value="ECO:0007669"/>
    <property type="project" value="TreeGrafter"/>
</dbReference>
<keyword evidence="2" id="KW-0732">Signal</keyword>
<reference evidence="3" key="1">
    <citation type="submission" date="2018-04" db="EMBL/GenBank/DDBJ databases">
        <authorList>
            <person name="Go L.Y."/>
            <person name="Mitchell J.A."/>
        </authorList>
    </citation>
    <scope>NUCLEOTIDE SEQUENCE</scope>
    <source>
        <tissue evidence="3">Whole organism</tissue>
    </source>
</reference>
<dbReference type="PANTHER" id="PTHR10380">
    <property type="entry name" value="CUTICLE PROTEIN"/>
    <property type="match status" value="1"/>
</dbReference>
<dbReference type="AlphaFoldDB" id="A0A336M801"/>
<name>A0A336M801_CULSO</name>
<proteinExistence type="predicted"/>
<dbReference type="Pfam" id="PF00379">
    <property type="entry name" value="Chitin_bind_4"/>
    <property type="match status" value="1"/>
</dbReference>
<dbReference type="GO" id="GO:0008010">
    <property type="term" value="F:structural constituent of chitin-based larval cuticle"/>
    <property type="evidence" value="ECO:0007669"/>
    <property type="project" value="TreeGrafter"/>
</dbReference>
<reference evidence="4" key="2">
    <citation type="submission" date="2018-07" db="EMBL/GenBank/DDBJ databases">
        <authorList>
            <person name="Quirk P.G."/>
            <person name="Krulwich T.A."/>
        </authorList>
    </citation>
    <scope>NUCLEOTIDE SEQUENCE</scope>
</reference>
<dbReference type="PANTHER" id="PTHR10380:SF196">
    <property type="entry name" value="CUTICULAR PROTEIN 72EA"/>
    <property type="match status" value="1"/>
</dbReference>
<dbReference type="VEuPathDB" id="VectorBase:CSON012403"/>
<organism evidence="4">
    <name type="scientific">Culicoides sonorensis</name>
    <name type="common">Biting midge</name>
    <dbReference type="NCBI Taxonomy" id="179676"/>
    <lineage>
        <taxon>Eukaryota</taxon>
        <taxon>Metazoa</taxon>
        <taxon>Ecdysozoa</taxon>
        <taxon>Arthropoda</taxon>
        <taxon>Hexapoda</taxon>
        <taxon>Insecta</taxon>
        <taxon>Pterygota</taxon>
        <taxon>Neoptera</taxon>
        <taxon>Endopterygota</taxon>
        <taxon>Diptera</taxon>
        <taxon>Nematocera</taxon>
        <taxon>Chironomoidea</taxon>
        <taxon>Ceratopogonidae</taxon>
        <taxon>Ceratopogoninae</taxon>
        <taxon>Culicoides</taxon>
        <taxon>Monoculicoides</taxon>
    </lineage>
</organism>
<protein>
    <submittedName>
        <fullName evidence="4">CSON012403 protein</fullName>
    </submittedName>
</protein>
<accession>A0A336M801</accession>
<dbReference type="InterPro" id="IPR000618">
    <property type="entry name" value="Insect_cuticle"/>
</dbReference>
<dbReference type="EMBL" id="UFQS01000584">
    <property type="protein sequence ID" value="SSX05140.1"/>
    <property type="molecule type" value="Genomic_DNA"/>
</dbReference>
<evidence type="ECO:0000256" key="2">
    <source>
        <dbReference type="SAM" id="SignalP"/>
    </source>
</evidence>
<dbReference type="InterPro" id="IPR050468">
    <property type="entry name" value="Cuticle_Struct_Prot"/>
</dbReference>
<keyword evidence="1" id="KW-0193">Cuticle</keyword>